<dbReference type="RefSeq" id="WP_015205523.1">
    <property type="nucleotide sequence ID" value="NC_019753.1"/>
</dbReference>
<dbReference type="AlphaFoldDB" id="K9W503"/>
<name>K9W503_9CYAN</name>
<protein>
    <submittedName>
        <fullName evidence="1">Uncharacterized protein</fullName>
    </submittedName>
</protein>
<accession>K9W503</accession>
<dbReference type="HOGENOM" id="CLU_150570_0_0_3"/>
<organism evidence="1 2">
    <name type="scientific">Crinalium epipsammum PCC 9333</name>
    <dbReference type="NCBI Taxonomy" id="1173022"/>
    <lineage>
        <taxon>Bacteria</taxon>
        <taxon>Bacillati</taxon>
        <taxon>Cyanobacteriota</taxon>
        <taxon>Cyanophyceae</taxon>
        <taxon>Gomontiellales</taxon>
        <taxon>Gomontiellaceae</taxon>
        <taxon>Crinalium</taxon>
    </lineage>
</organism>
<evidence type="ECO:0000313" key="1">
    <source>
        <dbReference type="EMBL" id="AFZ15433.1"/>
    </source>
</evidence>
<reference evidence="1 2" key="1">
    <citation type="submission" date="2012-06" db="EMBL/GenBank/DDBJ databases">
        <title>Finished chromosome of genome of Crinalium epipsammum PCC 9333.</title>
        <authorList>
            <consortium name="US DOE Joint Genome Institute"/>
            <person name="Gugger M."/>
            <person name="Coursin T."/>
            <person name="Rippka R."/>
            <person name="Tandeau De Marsac N."/>
            <person name="Huntemann M."/>
            <person name="Wei C.-L."/>
            <person name="Han J."/>
            <person name="Detter J.C."/>
            <person name="Han C."/>
            <person name="Tapia R."/>
            <person name="Davenport K."/>
            <person name="Daligault H."/>
            <person name="Erkkila T."/>
            <person name="Gu W."/>
            <person name="Munk A.C.C."/>
            <person name="Teshima H."/>
            <person name="Xu Y."/>
            <person name="Chain P."/>
            <person name="Chen A."/>
            <person name="Krypides N."/>
            <person name="Mavromatis K."/>
            <person name="Markowitz V."/>
            <person name="Szeto E."/>
            <person name="Ivanova N."/>
            <person name="Mikhailova N."/>
            <person name="Ovchinnikova G."/>
            <person name="Pagani I."/>
            <person name="Pati A."/>
            <person name="Goodwin L."/>
            <person name="Peters L."/>
            <person name="Pitluck S."/>
            <person name="Woyke T."/>
            <person name="Kerfeld C."/>
        </authorList>
    </citation>
    <scope>NUCLEOTIDE SEQUENCE [LARGE SCALE GENOMIC DNA]</scope>
    <source>
        <strain evidence="1 2">PCC 9333</strain>
    </source>
</reference>
<dbReference type="Proteomes" id="UP000010472">
    <property type="component" value="Chromosome"/>
</dbReference>
<dbReference type="EMBL" id="CP003620">
    <property type="protein sequence ID" value="AFZ15433.1"/>
    <property type="molecule type" value="Genomic_DNA"/>
</dbReference>
<sequence>MNLSNRVIRSKYQYNSPSLEVKEAEIYGRNQEQDSSFRYVRHMPVHSPVTSLLKCEVANRARSANSDLWLRKNSAFTASRSSEKSLDQTTQIHIENMRRNLEYRLQAAKARGDQNLLHQLEMESKQLAFQR</sequence>
<dbReference type="OrthoDB" id="515032at2"/>
<evidence type="ECO:0000313" key="2">
    <source>
        <dbReference type="Proteomes" id="UP000010472"/>
    </source>
</evidence>
<proteinExistence type="predicted"/>
<dbReference type="KEGG" id="cep:Cri9333_4654"/>
<gene>
    <name evidence="1" type="ORF">Cri9333_4654</name>
</gene>
<keyword evidence="2" id="KW-1185">Reference proteome</keyword>